<dbReference type="GO" id="GO:0004519">
    <property type="term" value="F:endonuclease activity"/>
    <property type="evidence" value="ECO:0007669"/>
    <property type="project" value="UniProtKB-KW"/>
</dbReference>
<keyword evidence="7 11" id="KW-0695">RNA-directed DNA polymerase</keyword>
<feature type="domain" description="CCHC-type" evidence="10">
    <location>
        <begin position="35"/>
        <end position="51"/>
    </location>
</feature>
<keyword evidence="8" id="KW-0479">Metal-binding</keyword>
<evidence type="ECO:0000256" key="6">
    <source>
        <dbReference type="ARBA" id="ARBA00022801"/>
    </source>
</evidence>
<dbReference type="InterPro" id="IPR000477">
    <property type="entry name" value="RT_dom"/>
</dbReference>
<dbReference type="Pfam" id="PF08284">
    <property type="entry name" value="RVP_2"/>
    <property type="match status" value="1"/>
</dbReference>
<feature type="region of interest" description="Disordered" evidence="9">
    <location>
        <begin position="1357"/>
        <end position="1381"/>
    </location>
</feature>
<dbReference type="SUPFAM" id="SSF56672">
    <property type="entry name" value="DNA/RNA polymerases"/>
    <property type="match status" value="1"/>
</dbReference>
<dbReference type="InterPro" id="IPR021109">
    <property type="entry name" value="Peptidase_aspartic_dom_sf"/>
</dbReference>
<dbReference type="InterPro" id="IPR056924">
    <property type="entry name" value="SH3_Tf2-1"/>
</dbReference>
<feature type="region of interest" description="Disordered" evidence="9">
    <location>
        <begin position="1441"/>
        <end position="1528"/>
    </location>
</feature>
<evidence type="ECO:0000259" key="10">
    <source>
        <dbReference type="PROSITE" id="PS50158"/>
    </source>
</evidence>
<dbReference type="GO" id="GO:0003964">
    <property type="term" value="F:RNA-directed DNA polymerase activity"/>
    <property type="evidence" value="ECO:0007669"/>
    <property type="project" value="UniProtKB-KW"/>
</dbReference>
<dbReference type="GO" id="GO:0008270">
    <property type="term" value="F:zinc ion binding"/>
    <property type="evidence" value="ECO:0007669"/>
    <property type="project" value="UniProtKB-KW"/>
</dbReference>
<feature type="region of interest" description="Disordered" evidence="9">
    <location>
        <begin position="2990"/>
        <end position="3016"/>
    </location>
</feature>
<dbReference type="Pfam" id="PF24626">
    <property type="entry name" value="SH3_Tf2-1"/>
    <property type="match status" value="1"/>
</dbReference>
<feature type="compositionally biased region" description="Low complexity" evidence="9">
    <location>
        <begin position="1511"/>
        <end position="1528"/>
    </location>
</feature>
<dbReference type="InterPro" id="IPR043502">
    <property type="entry name" value="DNA/RNA_pol_sf"/>
</dbReference>
<feature type="compositionally biased region" description="Acidic residues" evidence="9">
    <location>
        <begin position="1043"/>
        <end position="1056"/>
    </location>
</feature>
<feature type="region of interest" description="Disordered" evidence="9">
    <location>
        <begin position="1155"/>
        <end position="1225"/>
    </location>
</feature>
<keyword evidence="6" id="KW-0378">Hydrolase</keyword>
<dbReference type="Pfam" id="PF17917">
    <property type="entry name" value="RT_RNaseH"/>
    <property type="match status" value="1"/>
</dbReference>
<proteinExistence type="predicted"/>
<feature type="region of interest" description="Disordered" evidence="9">
    <location>
        <begin position="2128"/>
        <end position="2171"/>
    </location>
</feature>
<feature type="domain" description="CCHC-type" evidence="10">
    <location>
        <begin position="2330"/>
        <end position="2345"/>
    </location>
</feature>
<dbReference type="CDD" id="cd09272">
    <property type="entry name" value="RNase_HI_RT_Ty1"/>
    <property type="match status" value="1"/>
</dbReference>
<keyword evidence="3" id="KW-0548">Nucleotidyltransferase</keyword>
<dbReference type="InterPro" id="IPR036875">
    <property type="entry name" value="Znf_CCHC_sf"/>
</dbReference>
<evidence type="ECO:0000256" key="3">
    <source>
        <dbReference type="ARBA" id="ARBA00022695"/>
    </source>
</evidence>
<feature type="region of interest" description="Disordered" evidence="9">
    <location>
        <begin position="758"/>
        <end position="803"/>
    </location>
</feature>
<dbReference type="Pfam" id="PF00078">
    <property type="entry name" value="RVT_1"/>
    <property type="match status" value="1"/>
</dbReference>
<keyword evidence="8" id="KW-0863">Zinc-finger</keyword>
<dbReference type="GO" id="GO:0003676">
    <property type="term" value="F:nucleic acid binding"/>
    <property type="evidence" value="ECO:0007669"/>
    <property type="project" value="InterPro"/>
</dbReference>
<keyword evidence="4" id="KW-0540">Nuclease</keyword>
<evidence type="ECO:0000313" key="11">
    <source>
        <dbReference type="EMBL" id="GEU53445.1"/>
    </source>
</evidence>
<dbReference type="Pfam" id="PF17921">
    <property type="entry name" value="Integrase_H2C2"/>
    <property type="match status" value="1"/>
</dbReference>
<gene>
    <name evidence="11" type="ORF">Tci_025423</name>
</gene>
<feature type="region of interest" description="Disordered" evidence="9">
    <location>
        <begin position="2387"/>
        <end position="2406"/>
    </location>
</feature>
<feature type="compositionally biased region" description="Basic residues" evidence="9">
    <location>
        <begin position="1017"/>
        <end position="1034"/>
    </location>
</feature>
<feature type="compositionally biased region" description="Pro residues" evidence="9">
    <location>
        <begin position="1500"/>
        <end position="1510"/>
    </location>
</feature>
<evidence type="ECO:0000256" key="8">
    <source>
        <dbReference type="PROSITE-ProRule" id="PRU00047"/>
    </source>
</evidence>
<dbReference type="Pfam" id="PF00098">
    <property type="entry name" value="zf-CCHC"/>
    <property type="match status" value="2"/>
</dbReference>
<dbReference type="CDD" id="cd00303">
    <property type="entry name" value="retropepsin_like"/>
    <property type="match status" value="1"/>
</dbReference>
<evidence type="ECO:0000256" key="4">
    <source>
        <dbReference type="ARBA" id="ARBA00022722"/>
    </source>
</evidence>
<protein>
    <recommendedName>
        <fullName evidence="1">RNA-directed DNA polymerase</fullName>
        <ecNumber evidence="1">2.7.7.49</ecNumber>
    </recommendedName>
</protein>
<dbReference type="EMBL" id="BKCJ010003174">
    <property type="protein sequence ID" value="GEU53445.1"/>
    <property type="molecule type" value="Genomic_DNA"/>
</dbReference>
<keyword evidence="8" id="KW-0862">Zinc</keyword>
<keyword evidence="5" id="KW-0255">Endonuclease</keyword>
<keyword evidence="2" id="KW-0808">Transferase</keyword>
<dbReference type="Gene3D" id="3.10.10.10">
    <property type="entry name" value="HIV Type 1 Reverse Transcriptase, subunit A, domain 1"/>
    <property type="match status" value="1"/>
</dbReference>
<evidence type="ECO:0000256" key="2">
    <source>
        <dbReference type="ARBA" id="ARBA00022679"/>
    </source>
</evidence>
<organism evidence="11">
    <name type="scientific">Tanacetum cinerariifolium</name>
    <name type="common">Dalmatian daisy</name>
    <name type="synonym">Chrysanthemum cinerariifolium</name>
    <dbReference type="NCBI Taxonomy" id="118510"/>
    <lineage>
        <taxon>Eukaryota</taxon>
        <taxon>Viridiplantae</taxon>
        <taxon>Streptophyta</taxon>
        <taxon>Embryophyta</taxon>
        <taxon>Tracheophyta</taxon>
        <taxon>Spermatophyta</taxon>
        <taxon>Magnoliopsida</taxon>
        <taxon>eudicotyledons</taxon>
        <taxon>Gunneridae</taxon>
        <taxon>Pentapetalae</taxon>
        <taxon>asterids</taxon>
        <taxon>campanulids</taxon>
        <taxon>Asterales</taxon>
        <taxon>Asteraceae</taxon>
        <taxon>Asteroideae</taxon>
        <taxon>Anthemideae</taxon>
        <taxon>Anthemidinae</taxon>
        <taxon>Tanacetum</taxon>
    </lineage>
</organism>
<feature type="compositionally biased region" description="Low complexity" evidence="9">
    <location>
        <begin position="1359"/>
        <end position="1371"/>
    </location>
</feature>
<dbReference type="InterPro" id="IPR001878">
    <property type="entry name" value="Znf_CCHC"/>
</dbReference>
<dbReference type="PANTHER" id="PTHR15503:SF45">
    <property type="entry name" value="RNA-DIRECTED DNA POLYMERASE HOMOLOG"/>
    <property type="match status" value="1"/>
</dbReference>
<reference evidence="11" key="1">
    <citation type="journal article" date="2019" name="Sci. Rep.">
        <title>Draft genome of Tanacetum cinerariifolium, the natural source of mosquito coil.</title>
        <authorList>
            <person name="Yamashiro T."/>
            <person name="Shiraishi A."/>
            <person name="Satake H."/>
            <person name="Nakayama K."/>
        </authorList>
    </citation>
    <scope>NUCLEOTIDE SEQUENCE</scope>
</reference>
<evidence type="ECO:0000256" key="9">
    <source>
        <dbReference type="SAM" id="MobiDB-lite"/>
    </source>
</evidence>
<evidence type="ECO:0000256" key="1">
    <source>
        <dbReference type="ARBA" id="ARBA00012493"/>
    </source>
</evidence>
<name>A0A6L2KZN2_TANCI</name>
<dbReference type="InterPro" id="IPR036397">
    <property type="entry name" value="RNaseH_sf"/>
</dbReference>
<accession>A0A6L2KZN2</accession>
<dbReference type="Gene3D" id="4.10.60.10">
    <property type="entry name" value="Zinc finger, CCHC-type"/>
    <property type="match status" value="2"/>
</dbReference>
<dbReference type="Gene3D" id="1.10.340.70">
    <property type="match status" value="1"/>
</dbReference>
<feature type="region of interest" description="Disordered" evidence="9">
    <location>
        <begin position="1987"/>
        <end position="2027"/>
    </location>
</feature>
<comment type="caution">
    <text evidence="11">The sequence shown here is derived from an EMBL/GenBank/DDBJ whole genome shotgun (WGS) entry which is preliminary data.</text>
</comment>
<dbReference type="EC" id="2.7.7.49" evidence="1"/>
<feature type="compositionally biased region" description="Low complexity" evidence="9">
    <location>
        <begin position="1486"/>
        <end position="1499"/>
    </location>
</feature>
<dbReference type="CDD" id="cd01647">
    <property type="entry name" value="RT_LTR"/>
    <property type="match status" value="1"/>
</dbReference>
<dbReference type="InterPro" id="IPR043128">
    <property type="entry name" value="Rev_trsase/Diguanyl_cyclase"/>
</dbReference>
<dbReference type="SMART" id="SM00343">
    <property type="entry name" value="ZnF_C2HC"/>
    <property type="match status" value="3"/>
</dbReference>
<feature type="region of interest" description="Disordered" evidence="9">
    <location>
        <begin position="977"/>
        <end position="1056"/>
    </location>
</feature>
<dbReference type="SUPFAM" id="SSF57756">
    <property type="entry name" value="Retrovirus zinc finger-like domains"/>
    <property type="match status" value="2"/>
</dbReference>
<dbReference type="Gene3D" id="3.30.420.10">
    <property type="entry name" value="Ribonuclease H-like superfamily/Ribonuclease H"/>
    <property type="match status" value="1"/>
</dbReference>
<dbReference type="InterPro" id="IPR041373">
    <property type="entry name" value="RT_RNaseH"/>
</dbReference>
<feature type="compositionally biased region" description="Polar residues" evidence="9">
    <location>
        <begin position="1987"/>
        <end position="1996"/>
    </location>
</feature>
<dbReference type="Gene3D" id="3.30.70.270">
    <property type="match status" value="1"/>
</dbReference>
<sequence length="3197" mass="360734">MNPRGGSAAGYGEAHNRVGNVNQGQARPGQARTVKCYNCNGTGHIAWNCTQPKRPQNSEYFKDKMLLMQAQENGVALDAEQLLFLAGGQDNAFDDDDLALNVDNVFQAEDCDAFDLDVDEAPTAQTMFMANLSSADPITDEAGPSYDSDILSEVQDHDQYLDDACAHHEELVMHDSVQLDHVVDLHADYTSVSNMIPYDQYVKDNEEETLKRELHSTKLQLASTINRNKSMVEETTFLKKDFKQKENRYLEDFLKMKYLKEKVEDTLIKQDQSLQTVHMLCRPRPLYNELNKVAIGYKNPLCLTRAKQAQPALYNGHVILKDNHAPAKLHNTKDTLEITEITRKKMNAKMTDPECVTLKVMIAPHDYSKENLLATFTPQKQLTPEQIYWSNDLMKLKSEALKERTKVSRPIKAFTVYPPNTPRITPTGLTEGERGFEQTMACYLKEVIPFFQTIKDNFEGIQKAQTKEVKKIKDVFEELEAEVAQCAVDRKHDAIDRKNLFITNDNLIAECLSQEVFSVATNSKLNIARFTEMHVANTSVEAQCLALKVELANFHNKSHHDNQEELIKHFSKLEINHLNLQLKYQNLKDRIGNNPPTPYTNTPDFNSVFVIGKMQASLQGKDNAIRQLKKQLFQLQMTHSDTERTNKVRTTDSQITKLTDQHAIDVEPIVPRLRNNRYAHLDYLRHLKESVETICDIVEEAKGVRPLDRSIVSACHYTKRSQELLEYAIGTCPQGSQQRAKQLAHTLFIRKKQVIVARPSDRQDSNKHTNRISPAKGANKLPVEDLPRTNKSHLRTRNRVDLSSRLKRKRTVINSNSDSIYRTCNKCLTYFDHDMCVATYVKSVVIPHSTRHNCKDVRKVKQVWKPKQVRQVWKPACKVLTTIGHQWRPTGRILNLGTQCPLTRRHKFQPRPDSPLHLSNDEPVLGYLKFSAKGTKREVFRMPIPGRLITTNIREASYYQEYQENVAKHRGFLAGETGIAQDSPAPKPAKPTRKPKSTAQKAPPIPSAIETTDKPVKAKRIKHSIAHKTRKPRSSPKSVGASEAEEVPAVEPQVADEDADYQKATEESMKTAYALPRGPLPPVVIKEPESGKYHPLPEVSGKGKAKVTKEQVAHDLLSLQKAKKKSPMEQYIFQRRIFEPAGSSFHDKFPYVVLGQSDSEEESEKVLIRDTEGGNDEDQAGPVPGAQAEGQTKKDADTLFKGQAGPDPGNAGNDEQSIPSPVVHAGSDQEHMDLDVADVSPQPSTEQLDEGFIATAYPKVQESLKLAVEEHVLLEEPASSSGTLSSLQHLSRDISFGDQFFSDKPSDVDKNAETKVESMVNVPIQQAMSSISISLMTSPIIDLSLRPVSPKVHQQFKATTTDTTTTTTTTTVPPPQAQQQSSVEAMMVKRISELEHIMANLIKVNKDMEERDPSQAHVGTESYKTHEDHLLLFEALEKSMNHDHSEELAQDLAKARKKKNKHRESPKTPPGSPPHQPHPPPPTGPSGPSGAPGASGSSQGPPPPPSPPHPSTSQDSSSKGSAAPSPSKTAASIEYQAWTTPDVTLRTFISLTHADLEMDEDMGPDEQAQLSDDEDIGSAHIPTVNLRQDWWKPLEEERIATPEPAWSILSSDALVTQNNWASALASDYSPPPQDSLLAQTGDMATFINWLCKRRECHKLLTDSVDDSIPRNNVSKPLPLGGLPGQVTIQSDFFFNKDLEYLRYGSNGNRPALSISKMKAAYYPDVELEQMVRIEVFSMYGYDYMKKIVLRRTDLNEHIIAERDFKYLYPSDFEDLYLLNLHEDFQLGIESYQTQLNLTKPQWNDTGFEYKHDYIVIDSPRAVIFRDKYGVQMMMRFNEIHKFSDGTLQQIDEALDYRDKEFRINRMNPEIPIVPVMPSDLPTVLELPAVSPFLCSDDSESESVDESPERHVSLRPYDDVVSRWRDRVRFRSSSPLGSSLPDTTISSIEIATTSPVCISTLVIIASPAIRSRIWTTVRKTTSIPSAVHTTGVLSPTQPDLLPPRKRYRGTSAMHSDESSDEGSPVMQAESDMDSDIQEDVEVVTATAATAIINGLEIDIPHDFPTPDAMERLGQLKEGMQEVRNLIASSERFGLLARVVALEGSNMRLRDALAIEELISRHAKEALAGQEANRNTRLLDENQSQNEDDDDNESGGNGNHGNNNGYGNQNGGARRNAPVARVCTYKEFLNCQPRNFSGTEGAVGLARNEIQKLENELWNLCVKGTDVAGYTRRFQELTLLCPRMVHEENDKIEKMANGLMDQKVRVYAARNAEQKRKFNNNPQGNRVQQLPFKRQNVAQAVKVGNNEKTGYAGSTLYYNKCRLHHEGPCTVRCISCKKVGHMARDCRTVVATQAPRALVVNQRVVTCFRCGGRGHFKSDCLKIKNQNRGNKAANNDARGRASALGGGDGNPDSNVITDTFLLNNHYAYILFESRADRSFVSTTFSALIKIHPTALDISYTLELADGRIVESNTIIRDCTLNLLYHPLSTDLMPIKLSSFDVIIGMDWLLRCHAIIVCDKKIVCISYNNEILMVRGDGSSEVLSVAPVARAPYRLAPSKMQELSAQLQELIDKGFIRSSSSPWGAIVLFIKKKDGSFCMCIDYHELNKLTMKNCYPLTRINDLFDQLQGSSVYSKIDLRFGYHQPRVREKDISNTAFRTRYGHFKFQVMPFGLTNAPKSKEDHEEHLKLILELLGKEELYAKFSKCGFWLSKEKVIAYASRQLKVHEKNYMTLDLELGAVVFPLKMWRHYLWLELLSNYDCEIHYHPGKENYATEDLYGMIKKLEPYADGTLCLRNMSWIPYFRNLKALIMHDLHKSKYSIHLGSDKMYHDLKKLYLWPNMKAKIGTYVSKCLTCAKVKAEHQKPSGFMEALGTQLDMSTTYHPQSDGQGEKTIQTLEDMMRAYVRDKVILKVSSWKGVIRLGKRRKLNPHYIEPFKILAKVRTVAYRIELPEQLAIEESKVLTSLSLDELIGNLKVYEVIIKNDSEMVKGKREQNRSLALKAKKETSDEDSSNSDSKDEEYAMAVKEFKKFFKRRRRFARQPRNERKSFQRSRSNNDGCCLTSWFSKKQTTFAISTTEAKYVSAEKASQQALWMKQALVDYGIRLDDIPIMCDNKGAIDLSKNPVQHSRTKHIEIRHHFLRENVQKGNISIEKVSLGDDIANILTKPLEHLRVLEKPFAVTTADASDKRQQQPDSTPST</sequence>
<feature type="domain" description="CCHC-type" evidence="10">
    <location>
        <begin position="2365"/>
        <end position="2378"/>
    </location>
</feature>
<dbReference type="InterPro" id="IPR032567">
    <property type="entry name" value="RTL1-rel"/>
</dbReference>
<evidence type="ECO:0000256" key="5">
    <source>
        <dbReference type="ARBA" id="ARBA00022759"/>
    </source>
</evidence>
<feature type="compositionally biased region" description="Basic residues" evidence="9">
    <location>
        <begin position="1455"/>
        <end position="1464"/>
    </location>
</feature>
<dbReference type="InterPro" id="IPR041588">
    <property type="entry name" value="Integrase_H2C2"/>
</dbReference>
<dbReference type="PROSITE" id="PS50158">
    <property type="entry name" value="ZF_CCHC"/>
    <property type="match status" value="3"/>
</dbReference>
<dbReference type="Gene3D" id="2.40.70.10">
    <property type="entry name" value="Acid Proteases"/>
    <property type="match status" value="1"/>
</dbReference>
<feature type="compositionally biased region" description="Pro residues" evidence="9">
    <location>
        <begin position="1467"/>
        <end position="1485"/>
    </location>
</feature>
<dbReference type="GO" id="GO:0016787">
    <property type="term" value="F:hydrolase activity"/>
    <property type="evidence" value="ECO:0007669"/>
    <property type="project" value="UniProtKB-KW"/>
</dbReference>
<dbReference type="PANTHER" id="PTHR15503">
    <property type="entry name" value="LDOC1 RELATED"/>
    <property type="match status" value="1"/>
</dbReference>
<feature type="region of interest" description="Disordered" evidence="9">
    <location>
        <begin position="1"/>
        <end position="26"/>
    </location>
</feature>
<evidence type="ECO:0000256" key="7">
    <source>
        <dbReference type="ARBA" id="ARBA00022918"/>
    </source>
</evidence>